<reference evidence="1 2" key="1">
    <citation type="submission" date="2018-06" db="EMBL/GenBank/DDBJ databases">
        <authorList>
            <consortium name="Pathogen Informatics"/>
            <person name="Doyle S."/>
        </authorList>
    </citation>
    <scope>NUCLEOTIDE SEQUENCE [LARGE SCALE GENOMIC DNA]</scope>
    <source>
        <strain evidence="1 2">NCTC7307</strain>
    </source>
</reference>
<organism evidence="1 2">
    <name type="scientific">Salmonella enterica subsp. arizonae</name>
    <dbReference type="NCBI Taxonomy" id="59203"/>
    <lineage>
        <taxon>Bacteria</taxon>
        <taxon>Pseudomonadati</taxon>
        <taxon>Pseudomonadota</taxon>
        <taxon>Gammaproteobacteria</taxon>
        <taxon>Enterobacterales</taxon>
        <taxon>Enterobacteriaceae</taxon>
        <taxon>Salmonella</taxon>
    </lineage>
</organism>
<evidence type="ECO:0000313" key="2">
    <source>
        <dbReference type="Proteomes" id="UP000248731"/>
    </source>
</evidence>
<name>A0A2X4TJE5_SALER</name>
<sequence>MVRGRNCAPTGMFPFVVVPGCSLPPINSRFAGDKMLSMREAISQLENALSIARSLSDAAETAEALPADIQSQVKLTESLKKLARQVWC</sequence>
<dbReference type="EMBL" id="LS483466">
    <property type="protein sequence ID" value="SQI27043.1"/>
    <property type="molecule type" value="Genomic_DNA"/>
</dbReference>
<gene>
    <name evidence="1" type="ORF">NCTC7307_04418</name>
</gene>
<evidence type="ECO:0000313" key="1">
    <source>
        <dbReference type="EMBL" id="SQI27043.1"/>
    </source>
</evidence>
<accession>A0A2X4TJE5</accession>
<protein>
    <submittedName>
        <fullName evidence="1">Uncharacterized protein conserved in bacteria</fullName>
    </submittedName>
</protein>
<dbReference type="Proteomes" id="UP000248731">
    <property type="component" value="Chromosome 1"/>
</dbReference>
<proteinExistence type="predicted"/>
<keyword evidence="2" id="KW-1185">Reference proteome</keyword>
<dbReference type="AlphaFoldDB" id="A0A2X4TJE5"/>